<gene>
    <name evidence="11" type="ORF">BSZ05_11195</name>
</gene>
<evidence type="ECO:0000256" key="7">
    <source>
        <dbReference type="ARBA" id="ARBA00023136"/>
    </source>
</evidence>
<dbReference type="EMBL" id="CP018308">
    <property type="protein sequence ID" value="ASI90287.1"/>
    <property type="molecule type" value="Genomic_DNA"/>
</dbReference>
<dbReference type="EC" id="7.4.2.9" evidence="8"/>
<evidence type="ECO:0000256" key="3">
    <source>
        <dbReference type="ARBA" id="ARBA00022448"/>
    </source>
</evidence>
<comment type="catalytic activity">
    <reaction evidence="9">
        <text>a dipeptide(out) + ATP + H2O = a dipeptide(in) + ADP + phosphate + H(+)</text>
        <dbReference type="Rhea" id="RHEA:23120"/>
        <dbReference type="ChEBI" id="CHEBI:15377"/>
        <dbReference type="ChEBI" id="CHEBI:15378"/>
        <dbReference type="ChEBI" id="CHEBI:30616"/>
        <dbReference type="ChEBI" id="CHEBI:43474"/>
        <dbReference type="ChEBI" id="CHEBI:90799"/>
        <dbReference type="ChEBI" id="CHEBI:456216"/>
        <dbReference type="EC" id="7.4.2.9"/>
    </reaction>
</comment>
<dbReference type="SMART" id="SM00382">
    <property type="entry name" value="AAA"/>
    <property type="match status" value="1"/>
</dbReference>
<proteinExistence type="inferred from homology"/>
<dbReference type="GO" id="GO:0005524">
    <property type="term" value="F:ATP binding"/>
    <property type="evidence" value="ECO:0007669"/>
    <property type="project" value="UniProtKB-KW"/>
</dbReference>
<evidence type="ECO:0000256" key="5">
    <source>
        <dbReference type="ARBA" id="ARBA00022741"/>
    </source>
</evidence>
<comment type="similarity">
    <text evidence="2">Belongs to the ABC transporter superfamily.</text>
</comment>
<dbReference type="CDD" id="cd03257">
    <property type="entry name" value="ABC_NikE_OppD_transporters"/>
    <property type="match status" value="1"/>
</dbReference>
<evidence type="ECO:0000256" key="8">
    <source>
        <dbReference type="ARBA" id="ARBA00038852"/>
    </source>
</evidence>
<dbReference type="AlphaFoldDB" id="A0AAN1FGP4"/>
<dbReference type="Gene3D" id="3.40.50.300">
    <property type="entry name" value="P-loop containing nucleotide triphosphate hydrolases"/>
    <property type="match status" value="1"/>
</dbReference>
<keyword evidence="5" id="KW-0547">Nucleotide-binding</keyword>
<keyword evidence="7" id="KW-0472">Membrane</keyword>
<evidence type="ECO:0000313" key="11">
    <source>
        <dbReference type="EMBL" id="ASI90287.1"/>
    </source>
</evidence>
<dbReference type="GO" id="GO:0016887">
    <property type="term" value="F:ATP hydrolysis activity"/>
    <property type="evidence" value="ECO:0007669"/>
    <property type="project" value="InterPro"/>
</dbReference>
<sequence length="343" mass="37623">MVYETHLIQNSKGEISMTDSLLSIRNLSIQFENFSSIIHAVNGCSFELNRGEILGLVGESGCGKSLTSTACLGLLPNNAILNGSICLEGQPLESLSAQEWARVRGDDIAMIFQNPMTALNPYFTIEQQMADIILAHRKIGRKQAKLEAIRLLDMVHLPEPEQAVKKYPHQFSGGQLQRIMIAIALSCEPKVLIADEPTTALDVTIQAQIILLLRELAEKQNISILFITHDLSVVASLCDRVAVMYAGTIVEQGPIDSLFNHPMHPYTKGLLNSVPAIGLTHELYAIPGSVPDMRTKPQGCAFASRCHAATELCLSAAPEAKQYNAHQVLCFHHQPPKQQKQIA</sequence>
<dbReference type="GO" id="GO:0055085">
    <property type="term" value="P:transmembrane transport"/>
    <property type="evidence" value="ECO:0007669"/>
    <property type="project" value="UniProtKB-ARBA"/>
</dbReference>
<dbReference type="PROSITE" id="PS50893">
    <property type="entry name" value="ABC_TRANSPORTER_2"/>
    <property type="match status" value="1"/>
</dbReference>
<evidence type="ECO:0000259" key="10">
    <source>
        <dbReference type="PROSITE" id="PS50893"/>
    </source>
</evidence>
<dbReference type="SUPFAM" id="SSF52540">
    <property type="entry name" value="P-loop containing nucleoside triphosphate hydrolases"/>
    <property type="match status" value="1"/>
</dbReference>
<comment type="subcellular location">
    <subcellularLocation>
        <location evidence="1">Cell inner membrane</location>
        <topology evidence="1">Peripheral membrane protein</topology>
    </subcellularLocation>
</comment>
<evidence type="ECO:0000256" key="4">
    <source>
        <dbReference type="ARBA" id="ARBA00022475"/>
    </source>
</evidence>
<evidence type="ECO:0000256" key="1">
    <source>
        <dbReference type="ARBA" id="ARBA00004417"/>
    </source>
</evidence>
<accession>A0AAN1FGP4</accession>
<protein>
    <recommendedName>
        <fullName evidence="8">ABC-type dipeptide transporter</fullName>
        <ecNumber evidence="8">7.4.2.9</ecNumber>
    </recommendedName>
</protein>
<dbReference type="InterPro" id="IPR017871">
    <property type="entry name" value="ABC_transporter-like_CS"/>
</dbReference>
<dbReference type="InterPro" id="IPR027417">
    <property type="entry name" value="P-loop_NTPase"/>
</dbReference>
<feature type="domain" description="ABC transporter" evidence="10">
    <location>
        <begin position="24"/>
        <end position="271"/>
    </location>
</feature>
<dbReference type="NCBIfam" id="TIGR01727">
    <property type="entry name" value="oligo_HPY"/>
    <property type="match status" value="1"/>
</dbReference>
<dbReference type="InterPro" id="IPR013563">
    <property type="entry name" value="Oligopep_ABC_C"/>
</dbReference>
<dbReference type="FunFam" id="3.40.50.300:FF:000016">
    <property type="entry name" value="Oligopeptide ABC transporter ATP-binding component"/>
    <property type="match status" value="1"/>
</dbReference>
<reference evidence="12" key="1">
    <citation type="submission" date="2016-12" db="EMBL/GenBank/DDBJ databases">
        <title>Comparative genomic analysis reveals the diversity, evolution, and environmental adaptation strategies of the genus Vibrio.</title>
        <authorList>
            <person name="Lin H."/>
            <person name="Wang X."/>
            <person name="Zhang X.-H."/>
        </authorList>
    </citation>
    <scope>NUCLEOTIDE SEQUENCE [LARGE SCALE GENOMIC DNA]</scope>
    <source>
        <strain evidence="12">QT6D1</strain>
    </source>
</reference>
<dbReference type="InterPro" id="IPR003439">
    <property type="entry name" value="ABC_transporter-like_ATP-bd"/>
</dbReference>
<dbReference type="GO" id="GO:0015833">
    <property type="term" value="P:peptide transport"/>
    <property type="evidence" value="ECO:0007669"/>
    <property type="project" value="InterPro"/>
</dbReference>
<evidence type="ECO:0000256" key="2">
    <source>
        <dbReference type="ARBA" id="ARBA00005417"/>
    </source>
</evidence>
<dbReference type="Proteomes" id="UP000197092">
    <property type="component" value="Chromosome 1"/>
</dbReference>
<dbReference type="Pfam" id="PF00005">
    <property type="entry name" value="ABC_tran"/>
    <property type="match status" value="1"/>
</dbReference>
<dbReference type="PANTHER" id="PTHR43297">
    <property type="entry name" value="OLIGOPEPTIDE TRANSPORT ATP-BINDING PROTEIN APPD"/>
    <property type="match status" value="1"/>
</dbReference>
<dbReference type="InterPro" id="IPR003593">
    <property type="entry name" value="AAA+_ATPase"/>
</dbReference>
<dbReference type="GO" id="GO:0005886">
    <property type="term" value="C:plasma membrane"/>
    <property type="evidence" value="ECO:0007669"/>
    <property type="project" value="UniProtKB-SubCell"/>
</dbReference>
<dbReference type="KEGG" id="vsh:BSZ05_11195"/>
<evidence type="ECO:0000256" key="9">
    <source>
        <dbReference type="ARBA" id="ARBA00047356"/>
    </source>
</evidence>
<dbReference type="PANTHER" id="PTHR43297:SF2">
    <property type="entry name" value="DIPEPTIDE TRANSPORT ATP-BINDING PROTEIN DPPD"/>
    <property type="match status" value="1"/>
</dbReference>
<dbReference type="Pfam" id="PF08352">
    <property type="entry name" value="oligo_HPY"/>
    <property type="match status" value="1"/>
</dbReference>
<dbReference type="PROSITE" id="PS00211">
    <property type="entry name" value="ABC_TRANSPORTER_1"/>
    <property type="match status" value="1"/>
</dbReference>
<dbReference type="InterPro" id="IPR050388">
    <property type="entry name" value="ABC_Ni/Peptide_Import"/>
</dbReference>
<evidence type="ECO:0000256" key="6">
    <source>
        <dbReference type="ARBA" id="ARBA00022840"/>
    </source>
</evidence>
<keyword evidence="4" id="KW-1003">Cell membrane</keyword>
<evidence type="ECO:0000313" key="12">
    <source>
        <dbReference type="Proteomes" id="UP000197092"/>
    </source>
</evidence>
<organism evidence="11 12">
    <name type="scientific">Vibrio mediterranei</name>
    <dbReference type="NCBI Taxonomy" id="689"/>
    <lineage>
        <taxon>Bacteria</taxon>
        <taxon>Pseudomonadati</taxon>
        <taxon>Pseudomonadota</taxon>
        <taxon>Gammaproteobacteria</taxon>
        <taxon>Vibrionales</taxon>
        <taxon>Vibrionaceae</taxon>
        <taxon>Vibrio</taxon>
    </lineage>
</organism>
<name>A0AAN1FGP4_9VIBR</name>
<keyword evidence="3" id="KW-0813">Transport</keyword>
<keyword evidence="6" id="KW-0067">ATP-binding</keyword>